<dbReference type="Gene3D" id="1.10.238.10">
    <property type="entry name" value="EF-hand"/>
    <property type="match status" value="2"/>
</dbReference>
<gene>
    <name evidence="9" type="ORF">FYK55_09665</name>
</gene>
<feature type="chain" id="PRO_5024298808" evidence="6">
    <location>
        <begin position="27"/>
        <end position="604"/>
    </location>
</feature>
<organism evidence="9 10">
    <name type="scientific">Roseiconus nitratireducens</name>
    <dbReference type="NCBI Taxonomy" id="2605748"/>
    <lineage>
        <taxon>Bacteria</taxon>
        <taxon>Pseudomonadati</taxon>
        <taxon>Planctomycetota</taxon>
        <taxon>Planctomycetia</taxon>
        <taxon>Pirellulales</taxon>
        <taxon>Pirellulaceae</taxon>
        <taxon>Roseiconus</taxon>
    </lineage>
</organism>
<dbReference type="InterPro" id="IPR002884">
    <property type="entry name" value="P_dom"/>
</dbReference>
<dbReference type="SUPFAM" id="SSF49785">
    <property type="entry name" value="Galactose-binding domain-like"/>
    <property type="match status" value="1"/>
</dbReference>
<evidence type="ECO:0000313" key="10">
    <source>
        <dbReference type="Proteomes" id="UP000324479"/>
    </source>
</evidence>
<dbReference type="PANTHER" id="PTHR10827">
    <property type="entry name" value="RETICULOCALBIN"/>
    <property type="match status" value="1"/>
</dbReference>
<dbReference type="GO" id="GO:0006508">
    <property type="term" value="P:proteolysis"/>
    <property type="evidence" value="ECO:0007669"/>
    <property type="project" value="UniProtKB-KW"/>
</dbReference>
<dbReference type="Pfam" id="PF13202">
    <property type="entry name" value="EF-hand_5"/>
    <property type="match status" value="2"/>
</dbReference>
<keyword evidence="2" id="KW-0479">Metal-binding</keyword>
<sequence>MQLILRSRVQLLVFALAAAVPLTATAQSGLRQSLELLDRDGDGYLEPDEITPLSRPYLERIARARRISLDRRTRIDEWQQAARIYYAMQNGTDDDNVRVSEERSVEPFGLSDDDIMVPEFGLPDVKYPYTKDDLEDAERAIERYDRNRDGYLSRREADRGRWRYTDPFLMDFNKDDQLSRLELAQRYARRRLVRDDAGELIQRARRVGNGIRPSVDEDDDDDRRRRSRWSRSGGSKYWLTAGVLDRFDANRNGQLESDEVVDLGMPAGQIDIDRDGVLSRDELFAYLSDLQDQTGDLTEGLPGWYYELDGDRDGQVSLMEFAAEPTDARVNEFTRMDTNQDGLLSPIEVLSTKGMTGGRYANTNAEILPPRKTIVSEINVEDDFIIADMDVQLSITHTYTSYLDGYLTGPDGQRIELFTAVGSNDDHFNETVFDDQAREPINKARPPFEGTFIPEGTVKRQPGLSTFNGKSIKGVWQLTIRCSRSDRFGMLHEWALIARPDEESLLDERQEEVPDTADESTAELTSAAADFSSGVPGWNDQMEAGQLKASMPGDWSSEVKAELANRLRRPTPQQWAQMSETERQAKLEARKQAIDRYKKMLGGE</sequence>
<feature type="domain" description="EF-hand" evidence="7">
    <location>
        <begin position="269"/>
        <end position="293"/>
    </location>
</feature>
<dbReference type="SUPFAM" id="SSF47473">
    <property type="entry name" value="EF-hand"/>
    <property type="match status" value="2"/>
</dbReference>
<keyword evidence="6" id="KW-0732">Signal</keyword>
<feature type="region of interest" description="Disordered" evidence="5">
    <location>
        <begin position="503"/>
        <end position="523"/>
    </location>
</feature>
<name>A0A5M6DE72_9BACT</name>
<comment type="caution">
    <text evidence="9">The sequence shown here is derived from an EMBL/GenBank/DDBJ whole genome shotgun (WGS) entry which is preliminary data.</text>
</comment>
<protein>
    <submittedName>
        <fullName evidence="9">Calcium sensor EFh</fullName>
    </submittedName>
</protein>
<proteinExistence type="predicted"/>
<feature type="signal peptide" evidence="6">
    <location>
        <begin position="1"/>
        <end position="26"/>
    </location>
</feature>
<dbReference type="RefSeq" id="WP_150076187.1">
    <property type="nucleotide sequence ID" value="NZ_VWOX01000004.1"/>
</dbReference>
<dbReference type="PROSITE" id="PS51829">
    <property type="entry name" value="P_HOMO_B"/>
    <property type="match status" value="1"/>
</dbReference>
<dbReference type="GO" id="GO:0004252">
    <property type="term" value="F:serine-type endopeptidase activity"/>
    <property type="evidence" value="ECO:0007669"/>
    <property type="project" value="InterPro"/>
</dbReference>
<dbReference type="PANTHER" id="PTHR10827:SF98">
    <property type="entry name" value="45 KDA CALCIUM-BINDING PROTEIN"/>
    <property type="match status" value="1"/>
</dbReference>
<evidence type="ECO:0000259" key="8">
    <source>
        <dbReference type="PROSITE" id="PS51829"/>
    </source>
</evidence>
<accession>A0A5M6DE72</accession>
<keyword evidence="10" id="KW-1185">Reference proteome</keyword>
<feature type="domain" description="P/Homo B" evidence="8">
    <location>
        <begin position="352"/>
        <end position="504"/>
    </location>
</feature>
<feature type="region of interest" description="Disordered" evidence="5">
    <location>
        <begin position="210"/>
        <end position="229"/>
    </location>
</feature>
<dbReference type="InterPro" id="IPR008979">
    <property type="entry name" value="Galactose-bd-like_sf"/>
</dbReference>
<keyword evidence="1" id="KW-0645">Protease</keyword>
<evidence type="ECO:0000256" key="3">
    <source>
        <dbReference type="ARBA" id="ARBA00022737"/>
    </source>
</evidence>
<feature type="domain" description="EF-hand" evidence="7">
    <location>
        <begin position="25"/>
        <end position="60"/>
    </location>
</feature>
<evidence type="ECO:0000259" key="7">
    <source>
        <dbReference type="PROSITE" id="PS50222"/>
    </source>
</evidence>
<dbReference type="AlphaFoldDB" id="A0A5M6DE72"/>
<dbReference type="GO" id="GO:0005509">
    <property type="term" value="F:calcium ion binding"/>
    <property type="evidence" value="ECO:0007669"/>
    <property type="project" value="InterPro"/>
</dbReference>
<evidence type="ECO:0000256" key="4">
    <source>
        <dbReference type="ARBA" id="ARBA00022801"/>
    </source>
</evidence>
<dbReference type="Gene3D" id="2.60.120.260">
    <property type="entry name" value="Galactose-binding domain-like"/>
    <property type="match status" value="1"/>
</dbReference>
<dbReference type="InterPro" id="IPR018247">
    <property type="entry name" value="EF_Hand_1_Ca_BS"/>
</dbReference>
<reference evidence="9 10" key="1">
    <citation type="submission" date="2019-08" db="EMBL/GenBank/DDBJ databases">
        <authorList>
            <person name="Dhanesh K."/>
            <person name="Kumar G."/>
            <person name="Sasikala C."/>
            <person name="Venkata Ramana C."/>
        </authorList>
    </citation>
    <scope>NUCLEOTIDE SEQUENCE [LARGE SCALE GENOMIC DNA]</scope>
    <source>
        <strain evidence="9 10">JC645</strain>
    </source>
</reference>
<evidence type="ECO:0000256" key="6">
    <source>
        <dbReference type="SAM" id="SignalP"/>
    </source>
</evidence>
<dbReference type="PROSITE" id="PS00018">
    <property type="entry name" value="EF_HAND_1"/>
    <property type="match status" value="4"/>
</dbReference>
<evidence type="ECO:0000256" key="1">
    <source>
        <dbReference type="ARBA" id="ARBA00022670"/>
    </source>
</evidence>
<evidence type="ECO:0000256" key="2">
    <source>
        <dbReference type="ARBA" id="ARBA00022723"/>
    </source>
</evidence>
<dbReference type="EMBL" id="VWOX01000004">
    <property type="protein sequence ID" value="KAA5544700.1"/>
    <property type="molecule type" value="Genomic_DNA"/>
</dbReference>
<evidence type="ECO:0000313" key="9">
    <source>
        <dbReference type="EMBL" id="KAA5544700.1"/>
    </source>
</evidence>
<dbReference type="InterPro" id="IPR011992">
    <property type="entry name" value="EF-hand-dom_pair"/>
</dbReference>
<keyword evidence="3" id="KW-0677">Repeat</keyword>
<feature type="compositionally biased region" description="Basic and acidic residues" evidence="5">
    <location>
        <begin position="503"/>
        <end position="512"/>
    </location>
</feature>
<keyword evidence="4" id="KW-0378">Hydrolase</keyword>
<dbReference type="Proteomes" id="UP000324479">
    <property type="component" value="Unassembled WGS sequence"/>
</dbReference>
<evidence type="ECO:0000256" key="5">
    <source>
        <dbReference type="SAM" id="MobiDB-lite"/>
    </source>
</evidence>
<dbReference type="InterPro" id="IPR002048">
    <property type="entry name" value="EF_hand_dom"/>
</dbReference>
<dbReference type="PROSITE" id="PS50222">
    <property type="entry name" value="EF_HAND_2"/>
    <property type="match status" value="2"/>
</dbReference>
<dbReference type="Pfam" id="PF01483">
    <property type="entry name" value="P_proprotein"/>
    <property type="match status" value="1"/>
</dbReference>